<organism evidence="1 2">
    <name type="scientific">Aedes aegypti</name>
    <name type="common">Yellowfever mosquito</name>
    <name type="synonym">Culex aegypti</name>
    <dbReference type="NCBI Taxonomy" id="7159"/>
    <lineage>
        <taxon>Eukaryota</taxon>
        <taxon>Metazoa</taxon>
        <taxon>Ecdysozoa</taxon>
        <taxon>Arthropoda</taxon>
        <taxon>Hexapoda</taxon>
        <taxon>Insecta</taxon>
        <taxon>Pterygota</taxon>
        <taxon>Neoptera</taxon>
        <taxon>Endopterygota</taxon>
        <taxon>Diptera</taxon>
        <taxon>Nematocera</taxon>
        <taxon>Culicoidea</taxon>
        <taxon>Culicidae</taxon>
        <taxon>Culicinae</taxon>
        <taxon>Aedini</taxon>
        <taxon>Aedes</taxon>
        <taxon>Stegomyia</taxon>
    </lineage>
</organism>
<name>Q16W70_AEDAE</name>
<proteinExistence type="predicted"/>
<dbReference type="Proteomes" id="UP000682892">
    <property type="component" value="Chromosome 1"/>
</dbReference>
<reference evidence="1" key="2">
    <citation type="journal article" date="2007" name="Science">
        <title>Genome sequence of Aedes aegypti, a major arbovirus vector.</title>
        <authorList>
            <person name="Nene V."/>
            <person name="Wortman J.R."/>
            <person name="Lawson D."/>
            <person name="Haas B."/>
            <person name="Kodira C."/>
            <person name="Tu Z.J."/>
            <person name="Loftus B."/>
            <person name="Xi Z."/>
            <person name="Megy K."/>
            <person name="Grabherr M."/>
            <person name="Ren Q."/>
            <person name="Zdobnov E.M."/>
            <person name="Lobo N.F."/>
            <person name="Campbell K.S."/>
            <person name="Brown S.E."/>
            <person name="Bonaldo M.F."/>
            <person name="Zhu J."/>
            <person name="Sinkins S.P."/>
            <person name="Hogenkamp D.G."/>
            <person name="Amedeo P."/>
            <person name="Arensburger P."/>
            <person name="Atkinson P.W."/>
            <person name="Bidwell S."/>
            <person name="Biedler J."/>
            <person name="Birney E."/>
            <person name="Bruggner R.V."/>
            <person name="Costas J."/>
            <person name="Coy M.R."/>
            <person name="Crabtree J."/>
            <person name="Crawford M."/>
            <person name="Debruyn B."/>
            <person name="Decaprio D."/>
            <person name="Eiglmeier K."/>
            <person name="Eisenstadt E."/>
            <person name="El-Dorry H."/>
            <person name="Gelbart W.M."/>
            <person name="Gomes S.L."/>
            <person name="Hammond M."/>
            <person name="Hannick L.I."/>
            <person name="Hogan J.R."/>
            <person name="Holmes M.H."/>
            <person name="Jaffe D."/>
            <person name="Johnston J.S."/>
            <person name="Kennedy R.C."/>
            <person name="Koo H."/>
            <person name="Kravitz S."/>
            <person name="Kriventseva E.V."/>
            <person name="Kulp D."/>
            <person name="Labutti K."/>
            <person name="Lee E."/>
            <person name="Li S."/>
            <person name="Lovin D.D."/>
            <person name="Mao C."/>
            <person name="Mauceli E."/>
            <person name="Menck C.F."/>
            <person name="Miller J.R."/>
            <person name="Montgomery P."/>
            <person name="Mori A."/>
            <person name="Nascimento A.L."/>
            <person name="Naveira H.F."/>
            <person name="Nusbaum C."/>
            <person name="O'leary S."/>
            <person name="Orvis J."/>
            <person name="Pertea M."/>
            <person name="Quesneville H."/>
            <person name="Reidenbach K.R."/>
            <person name="Rogers Y.H."/>
            <person name="Roth C.W."/>
            <person name="Schneider J.R."/>
            <person name="Schatz M."/>
            <person name="Shumway M."/>
            <person name="Stanke M."/>
            <person name="Stinson E.O."/>
            <person name="Tubio J.M."/>
            <person name="Vanzee J.P."/>
            <person name="Verjovski-Almeida S."/>
            <person name="Werner D."/>
            <person name="White O."/>
            <person name="Wyder S."/>
            <person name="Zeng Q."/>
            <person name="Zhao Q."/>
            <person name="Zhao Y."/>
            <person name="Hill C.A."/>
            <person name="Raikhel A.S."/>
            <person name="Soares M.B."/>
            <person name="Knudson D.L."/>
            <person name="Lee N.H."/>
            <person name="Galagan J."/>
            <person name="Salzberg S.L."/>
            <person name="Paulsen I.T."/>
            <person name="Dimopoulos G."/>
            <person name="Collins F.H."/>
            <person name="Birren B."/>
            <person name="Fraser-Liggett C.M."/>
            <person name="Severson D.W."/>
        </authorList>
    </citation>
    <scope>NUCLEOTIDE SEQUENCE [LARGE SCALE GENOMIC DNA]</scope>
    <source>
        <strain evidence="1">Liverpool</strain>
    </source>
</reference>
<reference evidence="1" key="1">
    <citation type="submission" date="2005-10" db="EMBL/GenBank/DDBJ databases">
        <authorList>
            <person name="Loftus B.J."/>
            <person name="Nene V.M."/>
            <person name="Hannick L.I."/>
            <person name="Bidwell S."/>
            <person name="Haas B."/>
            <person name="Amedeo P."/>
            <person name="Orvis J."/>
            <person name="Wortman J.R."/>
            <person name="White O.R."/>
            <person name="Salzberg S."/>
            <person name="Shumway M."/>
            <person name="Koo H."/>
            <person name="Zhao Y."/>
            <person name="Holmes M."/>
            <person name="Miller J."/>
            <person name="Schatz M."/>
            <person name="Pop M."/>
            <person name="Pai G."/>
            <person name="Utterback T."/>
            <person name="Rogers Y.-H."/>
            <person name="Kravitz S."/>
            <person name="Fraser C.M."/>
        </authorList>
    </citation>
    <scope>NUCLEOTIDE SEQUENCE</scope>
    <source>
        <strain evidence="1">Liverpool</strain>
    </source>
</reference>
<evidence type="ECO:0000313" key="2">
    <source>
        <dbReference type="Proteomes" id="UP000682892"/>
    </source>
</evidence>
<reference evidence="1" key="3">
    <citation type="submission" date="2012-09" db="EMBL/GenBank/DDBJ databases">
        <authorList>
            <consortium name="VectorBase"/>
        </authorList>
    </citation>
    <scope>NUCLEOTIDE SEQUENCE</scope>
    <source>
        <strain evidence="1">Liverpool</strain>
    </source>
</reference>
<dbReference type="EMBL" id="CH477573">
    <property type="protein sequence ID" value="EAT38840.1"/>
    <property type="molecule type" value="Genomic_DNA"/>
</dbReference>
<sequence length="64" mass="6922">MECGVVDRTGGLHSPGDVRAAVDRSGREVRRGMLPNQCAGYQAHQENGAQPVRRWSECIGAGDR</sequence>
<evidence type="ECO:0000313" key="1">
    <source>
        <dbReference type="EMBL" id="EAT38840.1"/>
    </source>
</evidence>
<dbReference type="PaxDb" id="7159-AAEL009319-PA"/>
<protein>
    <submittedName>
        <fullName evidence="1">AAEL009319-PA</fullName>
    </submittedName>
</protein>
<dbReference type="AlphaFoldDB" id="Q16W70"/>
<dbReference type="HOGENOM" id="CLU_2869474_0_0_1"/>
<gene>
    <name evidence="1" type="ORF">AaeL_AAEL009319</name>
</gene>
<accession>Q16W70</accession>